<proteinExistence type="predicted"/>
<sequence>MTLVGSNYQLIFSQIATAISTCTDPVAKINLQIQLRNHIYESLKQSGNFDGFTLRLEWVMTKNHLQLTSREVANLYALVAKAGITRGLALFQNGATARIGPSTKSHYDQC</sequence>
<dbReference type="VEuPathDB" id="CryptoDB:GNI_232170"/>
<protein>
    <submittedName>
        <fullName evidence="1">Uncharacterized protein</fullName>
    </submittedName>
</protein>
<evidence type="ECO:0000313" key="1">
    <source>
        <dbReference type="EMBL" id="EZG42744.1"/>
    </source>
</evidence>
<dbReference type="EMBL" id="AFNH02001856">
    <property type="protein sequence ID" value="EZG42744.1"/>
    <property type="molecule type" value="Genomic_DNA"/>
</dbReference>
<dbReference type="Proteomes" id="UP000019763">
    <property type="component" value="Unassembled WGS sequence"/>
</dbReference>
<reference evidence="1" key="1">
    <citation type="submission" date="2013-12" db="EMBL/GenBank/DDBJ databases">
        <authorList>
            <person name="Omoto C.K."/>
            <person name="Sibley D."/>
            <person name="Venepally P."/>
            <person name="Hadjithomas M."/>
            <person name="Karamycheva S."/>
            <person name="Brunk B."/>
            <person name="Roos D."/>
            <person name="Caler E."/>
            <person name="Lorenzi H."/>
        </authorList>
    </citation>
    <scope>NUCLEOTIDE SEQUENCE</scope>
</reference>
<name>A0A023AVD2_GRENI</name>
<gene>
    <name evidence="1" type="ORF">GNI_232170</name>
</gene>
<dbReference type="RefSeq" id="XP_011133976.1">
    <property type="nucleotide sequence ID" value="XM_011135674.1"/>
</dbReference>
<organism evidence="1 2">
    <name type="scientific">Gregarina niphandrodes</name>
    <name type="common">Septate eugregarine</name>
    <dbReference type="NCBI Taxonomy" id="110365"/>
    <lineage>
        <taxon>Eukaryota</taxon>
        <taxon>Sar</taxon>
        <taxon>Alveolata</taxon>
        <taxon>Apicomplexa</taxon>
        <taxon>Conoidasida</taxon>
        <taxon>Gregarinasina</taxon>
        <taxon>Eugregarinorida</taxon>
        <taxon>Gregarinidae</taxon>
        <taxon>Gregarina</taxon>
    </lineage>
</organism>
<comment type="caution">
    <text evidence="1">The sequence shown here is derived from an EMBL/GenBank/DDBJ whole genome shotgun (WGS) entry which is preliminary data.</text>
</comment>
<keyword evidence="2" id="KW-1185">Reference proteome</keyword>
<dbReference type="GeneID" id="22916751"/>
<dbReference type="AlphaFoldDB" id="A0A023AVD2"/>
<accession>A0A023AVD2</accession>
<evidence type="ECO:0000313" key="2">
    <source>
        <dbReference type="Proteomes" id="UP000019763"/>
    </source>
</evidence>